<protein>
    <submittedName>
        <fullName evidence="5">Putative HD superfamily hydrolase of NAD metabolism</fullName>
    </submittedName>
</protein>
<dbReference type="InterPro" id="IPR006674">
    <property type="entry name" value="HD_domain"/>
</dbReference>
<dbReference type="RefSeq" id="WP_085494128.1">
    <property type="nucleotide sequence ID" value="NZ_FXAZ01000002.1"/>
</dbReference>
<name>A0A1X7JZ11_9BACL</name>
<dbReference type="SUPFAM" id="SSF109604">
    <property type="entry name" value="HD-domain/PDEase-like"/>
    <property type="match status" value="1"/>
</dbReference>
<evidence type="ECO:0000313" key="5">
    <source>
        <dbReference type="EMBL" id="SMG33810.1"/>
    </source>
</evidence>
<dbReference type="Pfam" id="PF01966">
    <property type="entry name" value="HD"/>
    <property type="match status" value="1"/>
</dbReference>
<dbReference type="STRING" id="1852522.SAMN06295960_1885"/>
<dbReference type="PANTHER" id="PTHR35795">
    <property type="entry name" value="SLR1885 PROTEIN"/>
    <property type="match status" value="1"/>
</dbReference>
<dbReference type="NCBIfam" id="TIGR00488">
    <property type="entry name" value="bis(5'-nucleosyl)-tetraphosphatase (symmetrical) YqeK"/>
    <property type="match status" value="1"/>
</dbReference>
<gene>
    <name evidence="5" type="ORF">SAMN06295960_1885</name>
</gene>
<dbReference type="OrthoDB" id="5295945at2"/>
<dbReference type="InterPro" id="IPR005249">
    <property type="entry name" value="YqeK"/>
</dbReference>
<evidence type="ECO:0000313" key="6">
    <source>
        <dbReference type="Proteomes" id="UP000193834"/>
    </source>
</evidence>
<keyword evidence="3 5" id="KW-0378">Hydrolase</keyword>
<evidence type="ECO:0000259" key="4">
    <source>
        <dbReference type="PROSITE" id="PS51831"/>
    </source>
</evidence>
<dbReference type="PROSITE" id="PS51831">
    <property type="entry name" value="HD"/>
    <property type="match status" value="1"/>
</dbReference>
<feature type="domain" description="HD" evidence="4">
    <location>
        <begin position="33"/>
        <end position="148"/>
    </location>
</feature>
<sequence>MNAAYDKLRKIALTGNRRADIVSFLQANGKEETAEHCARVGQEARALSIRAGADPEQAELAGYLHDVSAVFPNEVRIEMARSLGIEVLPEEESFPMIIHQKLSRAMGEDLFRIHDPAILSAVECHTTLKQQSSLLDQVVFVADKIAWDQAGTPPYLHELKLALDQSITHAAYVYIDDLWQKKEQLRVIHPWLREAHEQLKAQLNR</sequence>
<dbReference type="Gene3D" id="1.10.3210.10">
    <property type="entry name" value="Hypothetical protein af1432"/>
    <property type="match status" value="1"/>
</dbReference>
<dbReference type="GO" id="GO:0016787">
    <property type="term" value="F:hydrolase activity"/>
    <property type="evidence" value="ECO:0007669"/>
    <property type="project" value="UniProtKB-KW"/>
</dbReference>
<keyword evidence="6" id="KW-1185">Reference proteome</keyword>
<dbReference type="PANTHER" id="PTHR35795:SF1">
    <property type="entry name" value="BIS(5'-NUCLEOSYL)-TETRAPHOSPHATASE, SYMMETRICAL"/>
    <property type="match status" value="1"/>
</dbReference>
<dbReference type="GO" id="GO:0046872">
    <property type="term" value="F:metal ion binding"/>
    <property type="evidence" value="ECO:0007669"/>
    <property type="project" value="UniProtKB-KW"/>
</dbReference>
<reference evidence="5 6" key="1">
    <citation type="submission" date="2017-04" db="EMBL/GenBank/DDBJ databases">
        <authorList>
            <person name="Afonso C.L."/>
            <person name="Miller P.J."/>
            <person name="Scott M.A."/>
            <person name="Spackman E."/>
            <person name="Goraichik I."/>
            <person name="Dimitrov K.M."/>
            <person name="Suarez D.L."/>
            <person name="Swayne D.E."/>
        </authorList>
    </citation>
    <scope>NUCLEOTIDE SEQUENCE [LARGE SCALE GENOMIC DNA]</scope>
    <source>
        <strain evidence="5 6">11</strain>
    </source>
</reference>
<dbReference type="EMBL" id="FXAZ01000002">
    <property type="protein sequence ID" value="SMG33810.1"/>
    <property type="molecule type" value="Genomic_DNA"/>
</dbReference>
<dbReference type="AlphaFoldDB" id="A0A1X7JZ11"/>
<keyword evidence="2" id="KW-0547">Nucleotide-binding</keyword>
<evidence type="ECO:0000256" key="2">
    <source>
        <dbReference type="ARBA" id="ARBA00022741"/>
    </source>
</evidence>
<evidence type="ECO:0000256" key="3">
    <source>
        <dbReference type="ARBA" id="ARBA00022801"/>
    </source>
</evidence>
<proteinExistence type="predicted"/>
<organism evidence="5 6">
    <name type="scientific">Paenibacillus aquistagni</name>
    <dbReference type="NCBI Taxonomy" id="1852522"/>
    <lineage>
        <taxon>Bacteria</taxon>
        <taxon>Bacillati</taxon>
        <taxon>Bacillota</taxon>
        <taxon>Bacilli</taxon>
        <taxon>Bacillales</taxon>
        <taxon>Paenibacillaceae</taxon>
        <taxon>Paenibacillus</taxon>
    </lineage>
</organism>
<dbReference type="InterPro" id="IPR051094">
    <property type="entry name" value="Diverse_Catalytic_Enzymes"/>
</dbReference>
<dbReference type="Proteomes" id="UP000193834">
    <property type="component" value="Unassembled WGS sequence"/>
</dbReference>
<dbReference type="GO" id="GO:0000166">
    <property type="term" value="F:nucleotide binding"/>
    <property type="evidence" value="ECO:0007669"/>
    <property type="project" value="UniProtKB-KW"/>
</dbReference>
<accession>A0A1X7JZ11</accession>
<evidence type="ECO:0000256" key="1">
    <source>
        <dbReference type="ARBA" id="ARBA00022723"/>
    </source>
</evidence>
<keyword evidence="1" id="KW-0479">Metal-binding</keyword>